<comment type="pathway">
    <text evidence="1 7">Pyrimidine metabolism; UMP biosynthesis via de novo pathway; (S)-dihydroorotate from bicarbonate: step 2/3.</text>
</comment>
<dbReference type="GO" id="GO:0004070">
    <property type="term" value="F:aspartate carbamoyltransferase activity"/>
    <property type="evidence" value="ECO:0007669"/>
    <property type="project" value="UniProtKB-UniRule"/>
</dbReference>
<dbReference type="PANTHER" id="PTHR45753">
    <property type="entry name" value="ORNITHINE CARBAMOYLTRANSFERASE, MITOCHONDRIAL"/>
    <property type="match status" value="1"/>
</dbReference>
<feature type="binding site" evidence="7">
    <location>
        <position position="70"/>
    </location>
    <ligand>
        <name>carbamoyl phosphate</name>
        <dbReference type="ChEBI" id="CHEBI:58228"/>
    </ligand>
</feature>
<name>A0A127F5T0_STEDE</name>
<dbReference type="Gene3D" id="3.40.50.1370">
    <property type="entry name" value="Aspartate/ornithine carbamoyltransferase"/>
    <property type="match status" value="2"/>
</dbReference>
<dbReference type="Proteomes" id="UP000070250">
    <property type="component" value="Chromosome"/>
</dbReference>
<feature type="binding site" evidence="7">
    <location>
        <position position="150"/>
    </location>
    <ligand>
        <name>carbamoyl phosphate</name>
        <dbReference type="ChEBI" id="CHEBI:58228"/>
    </ligand>
</feature>
<dbReference type="InterPro" id="IPR036901">
    <property type="entry name" value="Asp/Orn_carbamoylTrfase_sf"/>
</dbReference>
<dbReference type="HAMAP" id="MF_00001">
    <property type="entry name" value="Asp_carb_tr"/>
    <property type="match status" value="1"/>
</dbReference>
<dbReference type="EMBL" id="CP011971">
    <property type="protein sequence ID" value="AMN45787.1"/>
    <property type="molecule type" value="Genomic_DNA"/>
</dbReference>
<gene>
    <name evidence="7" type="primary">pyrB</name>
    <name evidence="10" type="ORF">ACG33_01425</name>
</gene>
<keyword evidence="4 7" id="KW-0665">Pyrimidine biosynthesis</keyword>
<comment type="subunit">
    <text evidence="7">Heterododecamer (2C3:3R2) of six catalytic PyrB chains organized as two trimers (C3), and six regulatory PyrI chains organized as three dimers (R2).</text>
</comment>
<reference evidence="10 11" key="1">
    <citation type="submission" date="2015-06" db="EMBL/GenBank/DDBJ databases">
        <title>A Comprehensive Approach to Explore the Metabolic and Phylogenetic Diversity of Bacterial Steroid Degradation in the Environment: Testosterone as an Example.</title>
        <authorList>
            <person name="Yang F.-C."/>
            <person name="Chen Y.-L."/>
            <person name="Yu C.-P."/>
            <person name="Tang S.-L."/>
            <person name="Wang P.-H."/>
            <person name="Ismail W."/>
            <person name="Wang C.-H."/>
            <person name="Yang C.-Y."/>
            <person name="Chiang Y.-R."/>
        </authorList>
    </citation>
    <scope>NUCLEOTIDE SEQUENCE [LARGE SCALE GENOMIC DNA]</scope>
    <source>
        <strain evidence="10 11">DSM 18526</strain>
    </source>
</reference>
<dbReference type="OrthoDB" id="9774690at2"/>
<comment type="catalytic activity">
    <reaction evidence="6 7">
        <text>carbamoyl phosphate + L-aspartate = N-carbamoyl-L-aspartate + phosphate + H(+)</text>
        <dbReference type="Rhea" id="RHEA:20013"/>
        <dbReference type="ChEBI" id="CHEBI:15378"/>
        <dbReference type="ChEBI" id="CHEBI:29991"/>
        <dbReference type="ChEBI" id="CHEBI:32814"/>
        <dbReference type="ChEBI" id="CHEBI:43474"/>
        <dbReference type="ChEBI" id="CHEBI:58228"/>
        <dbReference type="EC" id="2.1.3.2"/>
    </reaction>
</comment>
<feature type="binding site" evidence="7">
    <location>
        <position position="120"/>
    </location>
    <ligand>
        <name>carbamoyl phosphate</name>
        <dbReference type="ChEBI" id="CHEBI:58228"/>
    </ligand>
</feature>
<dbReference type="GO" id="GO:0005829">
    <property type="term" value="C:cytosol"/>
    <property type="evidence" value="ECO:0007669"/>
    <property type="project" value="TreeGrafter"/>
</dbReference>
<evidence type="ECO:0000313" key="11">
    <source>
        <dbReference type="Proteomes" id="UP000070250"/>
    </source>
</evidence>
<keyword evidence="11" id="KW-1185">Reference proteome</keyword>
<evidence type="ECO:0000256" key="4">
    <source>
        <dbReference type="ARBA" id="ARBA00022975"/>
    </source>
</evidence>
<evidence type="ECO:0000259" key="8">
    <source>
        <dbReference type="Pfam" id="PF00185"/>
    </source>
</evidence>
<feature type="binding site" evidence="7">
    <location>
        <position position="279"/>
    </location>
    <ligand>
        <name>carbamoyl phosphate</name>
        <dbReference type="ChEBI" id="CHEBI:58228"/>
    </ligand>
</feature>
<dbReference type="InterPro" id="IPR006132">
    <property type="entry name" value="Asp/Orn_carbamoyltranf_P-bd"/>
</dbReference>
<dbReference type="InterPro" id="IPR006130">
    <property type="entry name" value="Asp/Orn_carbamoylTrfase"/>
</dbReference>
<dbReference type="InterPro" id="IPR006131">
    <property type="entry name" value="Asp_carbamoyltransf_Asp/Orn-bd"/>
</dbReference>
<protein>
    <recommendedName>
        <fullName evidence="7">Aspartate carbamoyltransferase</fullName>
        <ecNumber evidence="7">2.1.3.2</ecNumber>
    </recommendedName>
    <alternativeName>
        <fullName evidence="7">Aspartate transcarbamylase</fullName>
        <shortName evidence="7">ATCase</shortName>
    </alternativeName>
</protein>
<dbReference type="SUPFAM" id="SSF53671">
    <property type="entry name" value="Aspartate/ornithine carbamoyltransferase"/>
    <property type="match status" value="1"/>
</dbReference>
<dbReference type="STRING" id="465721.ACG33_01425"/>
<feature type="domain" description="Aspartate/ornithine carbamoyltransferase Asp/Orn-binding" evidence="8">
    <location>
        <begin position="172"/>
        <end position="316"/>
    </location>
</feature>
<proteinExistence type="inferred from homology"/>
<dbReference type="GO" id="GO:0006520">
    <property type="term" value="P:amino acid metabolic process"/>
    <property type="evidence" value="ECO:0007669"/>
    <property type="project" value="InterPro"/>
</dbReference>
<comment type="similarity">
    <text evidence="2 7">Belongs to the aspartate/ornithine carbamoyltransferase superfamily. ATCase family.</text>
</comment>
<feature type="binding site" evidence="7">
    <location>
        <position position="183"/>
    </location>
    <ligand>
        <name>L-aspartate</name>
        <dbReference type="ChEBI" id="CHEBI:29991"/>
    </ligand>
</feature>
<dbReference type="RefSeq" id="WP_066918069.1">
    <property type="nucleotide sequence ID" value="NZ_CP011971.1"/>
</dbReference>
<evidence type="ECO:0000256" key="3">
    <source>
        <dbReference type="ARBA" id="ARBA00022679"/>
    </source>
</evidence>
<dbReference type="PRINTS" id="PR00101">
    <property type="entry name" value="ATCASE"/>
</dbReference>
<evidence type="ECO:0000256" key="7">
    <source>
        <dbReference type="HAMAP-Rule" id="MF_00001"/>
    </source>
</evidence>
<dbReference type="GO" id="GO:0006207">
    <property type="term" value="P:'de novo' pyrimidine nucleobase biosynthetic process"/>
    <property type="evidence" value="ECO:0007669"/>
    <property type="project" value="InterPro"/>
</dbReference>
<feature type="binding site" evidence="7">
    <location>
        <position position="280"/>
    </location>
    <ligand>
        <name>carbamoyl phosphate</name>
        <dbReference type="ChEBI" id="CHEBI:58228"/>
    </ligand>
</feature>
<dbReference type="GO" id="GO:0016597">
    <property type="term" value="F:amino acid binding"/>
    <property type="evidence" value="ECO:0007669"/>
    <property type="project" value="InterPro"/>
</dbReference>
<evidence type="ECO:0000256" key="5">
    <source>
        <dbReference type="ARBA" id="ARBA00043884"/>
    </source>
</evidence>
<sequence length="329" mass="35928">MSIDASATVQKDATGHLRHLITLEGLSREEITALLDLAQFYVREPGDLAARDQSLAGHTVANLFFEPSTRTRVSFELAARRLGAEVVNLDMQSSSRVKGETVLDTIYTLQAMQADILVMRDAEPGLPAYVARFVAPHVCVLNAGEAHLSHPTQGLLDALTVRQLKGDFGALRILIAGDISHSRVARSAWQAFKTLGAGELRMAAPRELMPPPEEFPGVLRFDDIDQAITGVDVIMTLRIQRERMSATDIPDEASYHHSFGITMERMGRANPDAIVMHPGPMNRNVEIASEVADGPWSVIQRQVTNGVAVRMAVLATILRNAQARHSLAS</sequence>
<feature type="binding site" evidence="7">
    <location>
        <position position="71"/>
    </location>
    <ligand>
        <name>carbamoyl phosphate</name>
        <dbReference type="ChEBI" id="CHEBI:58228"/>
    </ligand>
</feature>
<dbReference type="PRINTS" id="PR00100">
    <property type="entry name" value="AOTCASE"/>
</dbReference>
<evidence type="ECO:0000313" key="10">
    <source>
        <dbReference type="EMBL" id="AMN45787.1"/>
    </source>
</evidence>
<dbReference type="InterPro" id="IPR002082">
    <property type="entry name" value="Asp_carbamoyltransf"/>
</dbReference>
<dbReference type="EC" id="2.1.3.2" evidence="7"/>
<dbReference type="Pfam" id="PF02729">
    <property type="entry name" value="OTCace_N"/>
    <property type="match status" value="1"/>
</dbReference>
<keyword evidence="3 7" id="KW-0808">Transferase</keyword>
<dbReference type="PATRIC" id="fig|465721.4.peg.312"/>
<evidence type="ECO:0000259" key="9">
    <source>
        <dbReference type="Pfam" id="PF02729"/>
    </source>
</evidence>
<evidence type="ECO:0000256" key="1">
    <source>
        <dbReference type="ARBA" id="ARBA00004852"/>
    </source>
</evidence>
<dbReference type="NCBIfam" id="NF002032">
    <property type="entry name" value="PRK00856.1"/>
    <property type="match status" value="1"/>
</dbReference>
<feature type="domain" description="Aspartate/ornithine carbamoyltransferase carbamoyl-P binding" evidence="9">
    <location>
        <begin position="18"/>
        <end position="163"/>
    </location>
</feature>
<dbReference type="PROSITE" id="PS00097">
    <property type="entry name" value="CARBAMOYLTRANSFERASE"/>
    <property type="match status" value="1"/>
</dbReference>
<dbReference type="KEGG" id="sdf:ACG33_01425"/>
<dbReference type="UniPathway" id="UPA00070">
    <property type="reaction ID" value="UER00116"/>
</dbReference>
<dbReference type="AlphaFoldDB" id="A0A127F5T0"/>
<evidence type="ECO:0000256" key="6">
    <source>
        <dbReference type="ARBA" id="ARBA00048859"/>
    </source>
</evidence>
<accession>A0A127F5T0</accession>
<dbReference type="NCBIfam" id="TIGR00670">
    <property type="entry name" value="asp_carb_tr"/>
    <property type="match status" value="1"/>
</dbReference>
<feature type="binding site" evidence="7">
    <location>
        <position position="98"/>
    </location>
    <ligand>
        <name>L-aspartate</name>
        <dbReference type="ChEBI" id="CHEBI:29991"/>
    </ligand>
</feature>
<organism evidence="10 11">
    <name type="scientific">Steroidobacter denitrificans</name>
    <dbReference type="NCBI Taxonomy" id="465721"/>
    <lineage>
        <taxon>Bacteria</taxon>
        <taxon>Pseudomonadati</taxon>
        <taxon>Pseudomonadota</taxon>
        <taxon>Gammaproteobacteria</taxon>
        <taxon>Steroidobacterales</taxon>
        <taxon>Steroidobacteraceae</taxon>
        <taxon>Steroidobacter</taxon>
    </lineage>
</organism>
<dbReference type="Pfam" id="PF00185">
    <property type="entry name" value="OTCace"/>
    <property type="match status" value="1"/>
</dbReference>
<dbReference type="GO" id="GO:0044205">
    <property type="term" value="P:'de novo' UMP biosynthetic process"/>
    <property type="evidence" value="ECO:0007669"/>
    <property type="project" value="UniProtKB-UniRule"/>
</dbReference>
<comment type="function">
    <text evidence="5 7">Catalyzes the condensation of carbamoyl phosphate and aspartate to form carbamoyl aspartate and inorganic phosphate, the committed step in the de novo pyrimidine nucleotide biosynthesis pathway.</text>
</comment>
<evidence type="ECO:0000256" key="2">
    <source>
        <dbReference type="ARBA" id="ARBA00008896"/>
    </source>
</evidence>
<feature type="binding site" evidence="7">
    <location>
        <position position="238"/>
    </location>
    <ligand>
        <name>L-aspartate</name>
        <dbReference type="ChEBI" id="CHEBI:29991"/>
    </ligand>
</feature>
<feature type="binding site" evidence="7">
    <location>
        <position position="153"/>
    </location>
    <ligand>
        <name>carbamoyl phosphate</name>
        <dbReference type="ChEBI" id="CHEBI:58228"/>
    </ligand>
</feature>
<dbReference type="PANTHER" id="PTHR45753:SF6">
    <property type="entry name" value="ASPARTATE CARBAMOYLTRANSFERASE"/>
    <property type="match status" value="1"/>
</dbReference>